<dbReference type="AlphaFoldDB" id="A0AAV7KG80"/>
<evidence type="ECO:0000313" key="1">
    <source>
        <dbReference type="EMBL" id="KAI6659574.1"/>
    </source>
</evidence>
<protein>
    <submittedName>
        <fullName evidence="1">Uncharacterized protein</fullName>
    </submittedName>
</protein>
<comment type="caution">
    <text evidence="1">The sequence shown here is derived from an EMBL/GenBank/DDBJ whole genome shotgun (WGS) entry which is preliminary data.</text>
</comment>
<keyword evidence="2" id="KW-1185">Reference proteome</keyword>
<accession>A0AAV7KG80</accession>
<dbReference type="Proteomes" id="UP001165289">
    <property type="component" value="Unassembled WGS sequence"/>
</dbReference>
<proteinExistence type="predicted"/>
<organism evidence="1 2">
    <name type="scientific">Oopsacas minuta</name>
    <dbReference type="NCBI Taxonomy" id="111878"/>
    <lineage>
        <taxon>Eukaryota</taxon>
        <taxon>Metazoa</taxon>
        <taxon>Porifera</taxon>
        <taxon>Hexactinellida</taxon>
        <taxon>Hexasterophora</taxon>
        <taxon>Lyssacinosida</taxon>
        <taxon>Leucopsacidae</taxon>
        <taxon>Oopsacas</taxon>
    </lineage>
</organism>
<sequence>MAESNPAVTGNPNYQSQGKVRDYSHPRINQFGNIQQLKLLNARYTDNLTSEYILQQGHVFYFSYPGIVSTSYGMCSIFQTKGNYYICKFDNPKAIVTLDKNDKHYVFYSEPIPENKKLIKPDLKNTFSTPDTYLIEQLLQRDWQSHSNTPFESISAFFHELISSSANPTVLMKIIYSNHM</sequence>
<evidence type="ECO:0000313" key="2">
    <source>
        <dbReference type="Proteomes" id="UP001165289"/>
    </source>
</evidence>
<name>A0AAV7KG80_9METZ</name>
<dbReference type="EMBL" id="JAKMXF010000055">
    <property type="protein sequence ID" value="KAI6659574.1"/>
    <property type="molecule type" value="Genomic_DNA"/>
</dbReference>
<reference evidence="1 2" key="1">
    <citation type="journal article" date="2023" name="BMC Biol.">
        <title>The compact genome of the sponge Oopsacas minuta (Hexactinellida) is lacking key metazoan core genes.</title>
        <authorList>
            <person name="Santini S."/>
            <person name="Schenkelaars Q."/>
            <person name="Jourda C."/>
            <person name="Duchesne M."/>
            <person name="Belahbib H."/>
            <person name="Rocher C."/>
            <person name="Selva M."/>
            <person name="Riesgo A."/>
            <person name="Vervoort M."/>
            <person name="Leys S.P."/>
            <person name="Kodjabachian L."/>
            <person name="Le Bivic A."/>
            <person name="Borchiellini C."/>
            <person name="Claverie J.M."/>
            <person name="Renard E."/>
        </authorList>
    </citation>
    <scope>NUCLEOTIDE SEQUENCE [LARGE SCALE GENOMIC DNA]</scope>
    <source>
        <strain evidence="1">SPO-2</strain>
    </source>
</reference>
<gene>
    <name evidence="1" type="ORF">LOD99_14497</name>
</gene>